<dbReference type="Proteomes" id="UP000244940">
    <property type="component" value="Unassembled WGS sequence"/>
</dbReference>
<keyword evidence="6 8" id="KW-1133">Transmembrane helix</keyword>
<evidence type="ECO:0000259" key="9">
    <source>
        <dbReference type="PROSITE" id="PS50850"/>
    </source>
</evidence>
<dbReference type="GO" id="GO:0005886">
    <property type="term" value="C:plasma membrane"/>
    <property type="evidence" value="ECO:0007669"/>
    <property type="project" value="UniProtKB-SubCell"/>
</dbReference>
<feature type="transmembrane region" description="Helical" evidence="8">
    <location>
        <begin position="296"/>
        <end position="317"/>
    </location>
</feature>
<dbReference type="Gene3D" id="1.20.1720.10">
    <property type="entry name" value="Multidrug resistance protein D"/>
    <property type="match status" value="1"/>
</dbReference>
<gene>
    <name evidence="10" type="ORF">C4N9_05245</name>
</gene>
<dbReference type="GO" id="GO:1990961">
    <property type="term" value="P:xenobiotic detoxification by transmembrane export across the plasma membrane"/>
    <property type="evidence" value="ECO:0007669"/>
    <property type="project" value="InterPro"/>
</dbReference>
<accession>A0A2U2CE57</accession>
<feature type="transmembrane region" description="Helical" evidence="8">
    <location>
        <begin position="93"/>
        <end position="112"/>
    </location>
</feature>
<dbReference type="AlphaFoldDB" id="A0A2U2CE57"/>
<dbReference type="Pfam" id="PF07690">
    <property type="entry name" value="MFS_1"/>
    <property type="match status" value="1"/>
</dbReference>
<dbReference type="NCBIfam" id="TIGR00710">
    <property type="entry name" value="efflux_Bcr_CflA"/>
    <property type="match status" value="1"/>
</dbReference>
<reference evidence="10 11" key="1">
    <citation type="submission" date="2018-05" db="EMBL/GenBank/DDBJ databases">
        <title>Pararhodobacter marina sp. nov., isolated from deep-sea water of the Indian Ocean.</title>
        <authorList>
            <person name="Lai Q.Sr."/>
            <person name="Liu X."/>
            <person name="Shao Z."/>
        </authorList>
    </citation>
    <scope>NUCLEOTIDE SEQUENCE [LARGE SCALE GENOMIC DNA]</scope>
    <source>
        <strain evidence="10 11">CIC4N-9</strain>
    </source>
</reference>
<keyword evidence="4" id="KW-1003">Cell membrane</keyword>
<protein>
    <recommendedName>
        <fullName evidence="8">Bcr/CflA family efflux transporter</fullName>
    </recommendedName>
</protein>
<feature type="transmembrane region" description="Helical" evidence="8">
    <location>
        <begin position="323"/>
        <end position="345"/>
    </location>
</feature>
<feature type="transmembrane region" description="Helical" evidence="8">
    <location>
        <begin position="26"/>
        <end position="51"/>
    </location>
</feature>
<feature type="transmembrane region" description="Helical" evidence="8">
    <location>
        <begin position="147"/>
        <end position="169"/>
    </location>
</feature>
<evidence type="ECO:0000313" key="11">
    <source>
        <dbReference type="Proteomes" id="UP000244940"/>
    </source>
</evidence>
<comment type="similarity">
    <text evidence="2 8">Belongs to the major facilitator superfamily. Bcr/CmlA family.</text>
</comment>
<dbReference type="InterPro" id="IPR011701">
    <property type="entry name" value="MFS"/>
</dbReference>
<dbReference type="PROSITE" id="PS50850">
    <property type="entry name" value="MFS"/>
    <property type="match status" value="1"/>
</dbReference>
<feature type="transmembrane region" description="Helical" evidence="8">
    <location>
        <begin position="233"/>
        <end position="256"/>
    </location>
</feature>
<dbReference type="PANTHER" id="PTHR23502">
    <property type="entry name" value="MAJOR FACILITATOR SUPERFAMILY"/>
    <property type="match status" value="1"/>
</dbReference>
<comment type="subcellular location">
    <subcellularLocation>
        <location evidence="8">Cell inner membrane</location>
        <topology evidence="8">Multi-pass membrane protein</topology>
    </subcellularLocation>
    <subcellularLocation>
        <location evidence="1">Cell membrane</location>
        <topology evidence="1">Multi-pass membrane protein</topology>
    </subcellularLocation>
</comment>
<dbReference type="OrthoDB" id="9800416at2"/>
<dbReference type="InterPro" id="IPR036259">
    <property type="entry name" value="MFS_trans_sf"/>
</dbReference>
<dbReference type="CDD" id="cd17320">
    <property type="entry name" value="MFS_MdfA_MDR_like"/>
    <property type="match status" value="1"/>
</dbReference>
<dbReference type="RefSeq" id="WP_109532256.1">
    <property type="nucleotide sequence ID" value="NZ_QEYD01000003.1"/>
</dbReference>
<sequence>MARHHRPADGGLSVTGPSKPLSFAEFIALLALLMATVAYSVDAMLPLIGIIGDELSPQSPESAQLVITVFMVGLGMGTFVMGPLSDAFGRKSVILGGTLLYMTAAGIAAVSGDLTTLLITRFLHGFGAAAPRIVAQAMVRDLYSGRMMARVISFGMTVFTLFPAVAPFMGAELAELFHWRAIFWSFVVFGFVTILWLGLRQPETLAPENRRKLAVGPLWEALKTVLAHPRVRLCLMALTFNFSTMLTWLSSVARIFDESFGRLDQFPVWFAMVALVSAPASLINARVVVKLGMRRMVGTALSVQIVVITATLLVFALNLPFAGFAFFMLFMFTQFFAIGFLVGNLNALALEPMGHVAGMAASVIGGVSTVLSALIATALATLGDGTPVPLAAGVLFCILCASGFMLWARRFSED</sequence>
<feature type="transmembrane region" description="Helical" evidence="8">
    <location>
        <begin position="388"/>
        <end position="408"/>
    </location>
</feature>
<feature type="domain" description="Major facilitator superfamily (MFS) profile" evidence="9">
    <location>
        <begin position="26"/>
        <end position="414"/>
    </location>
</feature>
<dbReference type="EMBL" id="QEYD01000003">
    <property type="protein sequence ID" value="PWE30109.1"/>
    <property type="molecule type" value="Genomic_DNA"/>
</dbReference>
<evidence type="ECO:0000256" key="8">
    <source>
        <dbReference type="RuleBase" id="RU365088"/>
    </source>
</evidence>
<feature type="transmembrane region" description="Helical" evidence="8">
    <location>
        <begin position="357"/>
        <end position="382"/>
    </location>
</feature>
<keyword evidence="7 8" id="KW-0472">Membrane</keyword>
<evidence type="ECO:0000256" key="6">
    <source>
        <dbReference type="ARBA" id="ARBA00022989"/>
    </source>
</evidence>
<dbReference type="InterPro" id="IPR005829">
    <property type="entry name" value="Sugar_transporter_CS"/>
</dbReference>
<dbReference type="SUPFAM" id="SSF103473">
    <property type="entry name" value="MFS general substrate transporter"/>
    <property type="match status" value="1"/>
</dbReference>
<dbReference type="PROSITE" id="PS00216">
    <property type="entry name" value="SUGAR_TRANSPORT_1"/>
    <property type="match status" value="1"/>
</dbReference>
<evidence type="ECO:0000256" key="3">
    <source>
        <dbReference type="ARBA" id="ARBA00022448"/>
    </source>
</evidence>
<dbReference type="PANTHER" id="PTHR23502:SF132">
    <property type="entry name" value="POLYAMINE TRANSPORTER 2-RELATED"/>
    <property type="match status" value="1"/>
</dbReference>
<feature type="transmembrane region" description="Helical" evidence="8">
    <location>
        <begin position="118"/>
        <end position="135"/>
    </location>
</feature>
<proteinExistence type="inferred from homology"/>
<evidence type="ECO:0000313" key="10">
    <source>
        <dbReference type="EMBL" id="PWE30109.1"/>
    </source>
</evidence>
<keyword evidence="8" id="KW-0997">Cell inner membrane</keyword>
<evidence type="ECO:0000256" key="7">
    <source>
        <dbReference type="ARBA" id="ARBA00023136"/>
    </source>
</evidence>
<feature type="transmembrane region" description="Helical" evidence="8">
    <location>
        <begin position="268"/>
        <end position="289"/>
    </location>
</feature>
<dbReference type="InterPro" id="IPR020846">
    <property type="entry name" value="MFS_dom"/>
</dbReference>
<evidence type="ECO:0000256" key="4">
    <source>
        <dbReference type="ARBA" id="ARBA00022475"/>
    </source>
</evidence>
<evidence type="ECO:0000256" key="2">
    <source>
        <dbReference type="ARBA" id="ARBA00006236"/>
    </source>
</evidence>
<dbReference type="GO" id="GO:0042910">
    <property type="term" value="F:xenobiotic transmembrane transporter activity"/>
    <property type="evidence" value="ECO:0007669"/>
    <property type="project" value="InterPro"/>
</dbReference>
<keyword evidence="11" id="KW-1185">Reference proteome</keyword>
<dbReference type="GeneID" id="94364284"/>
<dbReference type="InterPro" id="IPR004812">
    <property type="entry name" value="Efflux_drug-R_Bcr/CmlA"/>
</dbReference>
<evidence type="ECO:0000256" key="5">
    <source>
        <dbReference type="ARBA" id="ARBA00022692"/>
    </source>
</evidence>
<feature type="transmembrane region" description="Helical" evidence="8">
    <location>
        <begin position="181"/>
        <end position="199"/>
    </location>
</feature>
<organism evidence="10 11">
    <name type="scientific">Pararhodobacter marinus</name>
    <dbReference type="NCBI Taxonomy" id="2184063"/>
    <lineage>
        <taxon>Bacteria</taxon>
        <taxon>Pseudomonadati</taxon>
        <taxon>Pseudomonadota</taxon>
        <taxon>Alphaproteobacteria</taxon>
        <taxon>Rhodobacterales</taxon>
        <taxon>Paracoccaceae</taxon>
        <taxon>Pararhodobacter</taxon>
    </lineage>
</organism>
<keyword evidence="3 8" id="KW-0813">Transport</keyword>
<name>A0A2U2CE57_9RHOB</name>
<evidence type="ECO:0000256" key="1">
    <source>
        <dbReference type="ARBA" id="ARBA00004651"/>
    </source>
</evidence>
<keyword evidence="5 8" id="KW-0812">Transmembrane</keyword>
<comment type="caution">
    <text evidence="10">The sequence shown here is derived from an EMBL/GenBank/DDBJ whole genome shotgun (WGS) entry which is preliminary data.</text>
</comment>
<feature type="transmembrane region" description="Helical" evidence="8">
    <location>
        <begin position="63"/>
        <end position="81"/>
    </location>
</feature>